<proteinExistence type="predicted"/>
<sequence>MVSRVVSVTRRKLQKAASYTTRLAWSTYRSQYPKYLLSVTILKLDPYLEQKLSRLPEDQVRKLLIRSGHHRLLGLSGDVDGALPSKSGVSGPPGVHLIDPCIKRYIDEEIHNSLKLQQDIVRDSIKSELDDIVQDSIRSELPGLVDHFREEIADEHKIKVCELGEVVQDNKKAVEAKKALKEMAFKLAASLRASFDDLQGSRHEEQGTHARCRSV</sequence>
<evidence type="ECO:0000313" key="2">
    <source>
        <dbReference type="Proteomes" id="UP000249057"/>
    </source>
</evidence>
<organism evidence="1 2">
    <name type="scientific">Aspergillus brunneoviolaceus CBS 621.78</name>
    <dbReference type="NCBI Taxonomy" id="1450534"/>
    <lineage>
        <taxon>Eukaryota</taxon>
        <taxon>Fungi</taxon>
        <taxon>Dikarya</taxon>
        <taxon>Ascomycota</taxon>
        <taxon>Pezizomycotina</taxon>
        <taxon>Eurotiomycetes</taxon>
        <taxon>Eurotiomycetidae</taxon>
        <taxon>Eurotiales</taxon>
        <taxon>Aspergillaceae</taxon>
        <taxon>Aspergillus</taxon>
        <taxon>Aspergillus subgen. Circumdati</taxon>
    </lineage>
</organism>
<name>A0ACD1FVL0_9EURO</name>
<evidence type="ECO:0000313" key="1">
    <source>
        <dbReference type="EMBL" id="RAH41003.1"/>
    </source>
</evidence>
<gene>
    <name evidence="1" type="ORF">BO95DRAFT_374190</name>
</gene>
<reference evidence="1" key="1">
    <citation type="submission" date="2018-02" db="EMBL/GenBank/DDBJ databases">
        <title>The genomes of Aspergillus section Nigri reveals drivers in fungal speciation.</title>
        <authorList>
            <consortium name="DOE Joint Genome Institute"/>
            <person name="Vesth T.C."/>
            <person name="Nybo J."/>
            <person name="Theobald S."/>
            <person name="Brandl J."/>
            <person name="Frisvad J.C."/>
            <person name="Nielsen K.F."/>
            <person name="Lyhne E.K."/>
            <person name="Kogle M.E."/>
            <person name="Kuo A."/>
            <person name="Riley R."/>
            <person name="Clum A."/>
            <person name="Nolan M."/>
            <person name="Lipzen A."/>
            <person name="Salamov A."/>
            <person name="Henrissat B."/>
            <person name="Wiebenga A."/>
            <person name="De vries R.P."/>
            <person name="Grigoriev I.V."/>
            <person name="Mortensen U.H."/>
            <person name="Andersen M.R."/>
            <person name="Baker S.E."/>
        </authorList>
    </citation>
    <scope>NUCLEOTIDE SEQUENCE</scope>
    <source>
        <strain evidence="1">CBS 621.78</strain>
    </source>
</reference>
<keyword evidence="2" id="KW-1185">Reference proteome</keyword>
<dbReference type="Proteomes" id="UP000249057">
    <property type="component" value="Unassembled WGS sequence"/>
</dbReference>
<protein>
    <submittedName>
        <fullName evidence="1">Uncharacterized protein</fullName>
    </submittedName>
</protein>
<accession>A0ACD1FVL0</accession>
<dbReference type="EMBL" id="KZ825396">
    <property type="protein sequence ID" value="RAH41003.1"/>
    <property type="molecule type" value="Genomic_DNA"/>
</dbReference>